<evidence type="ECO:0000313" key="3">
    <source>
        <dbReference type="EMBL" id="RSY82571.1"/>
    </source>
</evidence>
<dbReference type="AlphaFoldDB" id="A0A430G278"/>
<feature type="domain" description="DJ-1/PfpI" evidence="2">
    <location>
        <begin position="388"/>
        <end position="551"/>
    </location>
</feature>
<proteinExistence type="predicted"/>
<dbReference type="Pfam" id="PF00702">
    <property type="entry name" value="Hydrolase"/>
    <property type="match status" value="1"/>
</dbReference>
<dbReference type="Gene3D" id="3.40.50.880">
    <property type="match status" value="1"/>
</dbReference>
<evidence type="ECO:0000313" key="4">
    <source>
        <dbReference type="Proteomes" id="UP000287746"/>
    </source>
</evidence>
<dbReference type="Proteomes" id="UP000287746">
    <property type="component" value="Unassembled WGS sequence"/>
</dbReference>
<dbReference type="InterPro" id="IPR036412">
    <property type="entry name" value="HAD-like_sf"/>
</dbReference>
<dbReference type="InterPro" id="IPR002818">
    <property type="entry name" value="DJ-1/PfpI"/>
</dbReference>
<dbReference type="InterPro" id="IPR012312">
    <property type="entry name" value="Hemerythrin-like"/>
</dbReference>
<evidence type="ECO:0008006" key="5">
    <source>
        <dbReference type="Google" id="ProtNLM"/>
    </source>
</evidence>
<dbReference type="Pfam" id="PF01814">
    <property type="entry name" value="Hemerythrin"/>
    <property type="match status" value="1"/>
</dbReference>
<sequence>MAIGRRSTLPRIPNVRKITEAVCAGSPRAATMAAIPFEECKRGPIAVVKAIFFDAKDTLGYVDRPGHLVTYKPSTQTLLETVGGTLGCRIGIITNLPKNVDSAAGLKMITDAGIAGFLDPAGFITNHDAGADKPSAEIYRYAAAKLGLVPEECLFVGENFLEVLGARAAGMQAELKPCPPGREFLTKDIAARPSTETDSGRLAEQIMEEDHLIGRRLVMASAAISKKIGAGEAPPLRAMGLLVFLLHEFIDRYHHSVEERVLLPLAFAHGFPEADAAYVYADHDAGRKLFATMRDTLARIRAGDTTAIALFREALDDFVALYREHARRENDETLPGIGKHLNGHSDAVIVELMERFGPGDLGPWLMLIADLEQELQPQSGGNGMPDIKTVAVMAYHRCGEQDTLVPYEILKHATMVLAEQGKQLRVRLLRVAEPDPEVVEMQMGTRVFTDGAVEPEDLFDLLFVPGGLGSGEASKDERLLDIVRKHHAAGKVVGTNCSGISILHRAGIIGDTPVTCAATVSRRLKEEGANVLQPRTMWAGQVDGKIWTSAGGSGVHGSTIAMIANYFGRDVGQYLGMGWDTYPALGEQIFEERGPQYLSFPALEAGIQDALEDILLPRRAPAVAD</sequence>
<dbReference type="InterPro" id="IPR029062">
    <property type="entry name" value="Class_I_gatase-like"/>
</dbReference>
<organism evidence="3 4">
    <name type="scientific">Sphingomonas koreensis</name>
    <dbReference type="NCBI Taxonomy" id="93064"/>
    <lineage>
        <taxon>Bacteria</taxon>
        <taxon>Pseudomonadati</taxon>
        <taxon>Pseudomonadota</taxon>
        <taxon>Alphaproteobacteria</taxon>
        <taxon>Sphingomonadales</taxon>
        <taxon>Sphingomonadaceae</taxon>
        <taxon>Sphingomonas</taxon>
    </lineage>
</organism>
<dbReference type="InterPro" id="IPR052158">
    <property type="entry name" value="INH-QAR"/>
</dbReference>
<accession>A0A430G278</accession>
<evidence type="ECO:0000259" key="2">
    <source>
        <dbReference type="Pfam" id="PF01965"/>
    </source>
</evidence>
<dbReference type="SUPFAM" id="SSF52317">
    <property type="entry name" value="Class I glutamine amidotransferase-like"/>
    <property type="match status" value="1"/>
</dbReference>
<name>A0A430G278_9SPHN</name>
<gene>
    <name evidence="3" type="ORF">DAH66_13680</name>
</gene>
<dbReference type="InterPro" id="IPR023214">
    <property type="entry name" value="HAD_sf"/>
</dbReference>
<dbReference type="SUPFAM" id="SSF56784">
    <property type="entry name" value="HAD-like"/>
    <property type="match status" value="1"/>
</dbReference>
<dbReference type="Pfam" id="PF01965">
    <property type="entry name" value="DJ-1_PfpI"/>
    <property type="match status" value="1"/>
</dbReference>
<dbReference type="Gene3D" id="3.40.50.1000">
    <property type="entry name" value="HAD superfamily/HAD-like"/>
    <property type="match status" value="1"/>
</dbReference>
<feature type="domain" description="Hemerythrin-like" evidence="1">
    <location>
        <begin position="206"/>
        <end position="335"/>
    </location>
</feature>
<dbReference type="PANTHER" id="PTHR43130:SF15">
    <property type="entry name" value="THIJ_PFPI FAMILY PROTEIN (AFU_ORTHOLOGUE AFUA_5G14240)"/>
    <property type="match status" value="1"/>
</dbReference>
<dbReference type="EMBL" id="QQYZ01000012">
    <property type="protein sequence ID" value="RSY82571.1"/>
    <property type="molecule type" value="Genomic_DNA"/>
</dbReference>
<evidence type="ECO:0000259" key="1">
    <source>
        <dbReference type="Pfam" id="PF01814"/>
    </source>
</evidence>
<dbReference type="CDD" id="cd12108">
    <property type="entry name" value="Hr-like"/>
    <property type="match status" value="1"/>
</dbReference>
<dbReference type="Gene3D" id="1.20.120.520">
    <property type="entry name" value="nmb1532 protein domain like"/>
    <property type="match status" value="1"/>
</dbReference>
<protein>
    <recommendedName>
        <fullName evidence="5">HAD family hydrolase</fullName>
    </recommendedName>
</protein>
<dbReference type="PANTHER" id="PTHR43130">
    <property type="entry name" value="ARAC-FAMILY TRANSCRIPTIONAL REGULATOR"/>
    <property type="match status" value="1"/>
</dbReference>
<reference evidence="4" key="1">
    <citation type="submission" date="2018-07" db="EMBL/GenBank/DDBJ databases">
        <title>Genomic and Epidemiologic Investigation of an Indolent Hospital Outbreak.</title>
        <authorList>
            <person name="Johnson R.C."/>
            <person name="Deming C."/>
            <person name="Conlan S."/>
            <person name="Zellmer C.J."/>
            <person name="Michelin A.V."/>
            <person name="Lee-Lin S.-Q."/>
            <person name="Thomas P.J."/>
            <person name="Park M."/>
            <person name="Weingarten R.A."/>
            <person name="Less J."/>
            <person name="Dekker J.P."/>
            <person name="Frank K.M."/>
            <person name="Musser K.A."/>
            <person name="Mcquiston J.R."/>
            <person name="Henderson D.K."/>
            <person name="Lau A.F."/>
            <person name="Palmore T.N."/>
            <person name="Segre J.A."/>
        </authorList>
    </citation>
    <scope>NUCLEOTIDE SEQUENCE [LARGE SCALE GENOMIC DNA]</scope>
    <source>
        <strain evidence="4">SK-CDC1_0717</strain>
    </source>
</reference>
<comment type="caution">
    <text evidence="3">The sequence shown here is derived from an EMBL/GenBank/DDBJ whole genome shotgun (WGS) entry which is preliminary data.</text>
</comment>